<sequence>MAEAPDWLSLLGIHTERFGDVVRHADLDARVPSCPGWSLRDLVVHLGGVHQWAAHAVLQGNPDLRPEPPAETGRQGLTTWYRQHASHLVEVLTSAAADAPAWTLDDRDPTAAFWRRRQVHETVMHVWDADNALRQPRSIDPLLAWDGVLEVRDVIYPRQVRLGRVQPLSRSVYMVATDVGGDAVFGDGESIVLHGEAEVLLRLLWHRADLDAHVPDPQTRTLLSGAITP</sequence>
<keyword evidence="3" id="KW-1185">Reference proteome</keyword>
<dbReference type="EMBL" id="JANARS010000001">
    <property type="protein sequence ID" value="MCP3420480.1"/>
    <property type="molecule type" value="Genomic_DNA"/>
</dbReference>
<dbReference type="RefSeq" id="WP_254179713.1">
    <property type="nucleotide sequence ID" value="NZ_JANARS010000001.1"/>
</dbReference>
<feature type="domain" description="Mycothiol-dependent maleylpyruvate isomerase metal-binding" evidence="1">
    <location>
        <begin position="16"/>
        <end position="129"/>
    </location>
</feature>
<accession>A0ABT1KRW6</accession>
<keyword evidence="2" id="KW-0413">Isomerase</keyword>
<dbReference type="SUPFAM" id="SSF109854">
    <property type="entry name" value="DinB/YfiT-like putative metalloenzymes"/>
    <property type="match status" value="1"/>
</dbReference>
<dbReference type="Pfam" id="PF11716">
    <property type="entry name" value="MDMPI_N"/>
    <property type="match status" value="1"/>
</dbReference>
<dbReference type="NCBIfam" id="TIGR03083">
    <property type="entry name" value="maleylpyruvate isomerase family mycothiol-dependent enzyme"/>
    <property type="match status" value="1"/>
</dbReference>
<dbReference type="PANTHER" id="PTHR40758">
    <property type="entry name" value="CONSERVED PROTEIN"/>
    <property type="match status" value="1"/>
</dbReference>
<organism evidence="2 3">
    <name type="scientific">Nocardioides pinisoli</name>
    <dbReference type="NCBI Taxonomy" id="2950279"/>
    <lineage>
        <taxon>Bacteria</taxon>
        <taxon>Bacillati</taxon>
        <taxon>Actinomycetota</taxon>
        <taxon>Actinomycetes</taxon>
        <taxon>Propionibacteriales</taxon>
        <taxon>Nocardioidaceae</taxon>
        <taxon>Nocardioides</taxon>
    </lineage>
</organism>
<dbReference type="InterPro" id="IPR017517">
    <property type="entry name" value="Maleyloyr_isom"/>
</dbReference>
<evidence type="ECO:0000259" key="1">
    <source>
        <dbReference type="Pfam" id="PF11716"/>
    </source>
</evidence>
<dbReference type="PANTHER" id="PTHR40758:SF1">
    <property type="entry name" value="CONSERVED PROTEIN"/>
    <property type="match status" value="1"/>
</dbReference>
<name>A0ABT1KRW6_9ACTN</name>
<dbReference type="InterPro" id="IPR034660">
    <property type="entry name" value="DinB/YfiT-like"/>
</dbReference>
<reference evidence="2 3" key="1">
    <citation type="submission" date="2022-06" db="EMBL/GenBank/DDBJ databases">
        <authorList>
            <person name="So Y."/>
        </authorList>
    </citation>
    <scope>NUCLEOTIDE SEQUENCE [LARGE SCALE GENOMIC DNA]</scope>
    <source>
        <strain evidence="2 3">STR3</strain>
    </source>
</reference>
<comment type="caution">
    <text evidence="2">The sequence shown here is derived from an EMBL/GenBank/DDBJ whole genome shotgun (WGS) entry which is preliminary data.</text>
</comment>
<proteinExistence type="predicted"/>
<gene>
    <name evidence="2" type="ORF">NCI01_01600</name>
</gene>
<dbReference type="Proteomes" id="UP001204524">
    <property type="component" value="Unassembled WGS sequence"/>
</dbReference>
<dbReference type="GO" id="GO:0016853">
    <property type="term" value="F:isomerase activity"/>
    <property type="evidence" value="ECO:0007669"/>
    <property type="project" value="UniProtKB-KW"/>
</dbReference>
<evidence type="ECO:0000313" key="3">
    <source>
        <dbReference type="Proteomes" id="UP001204524"/>
    </source>
</evidence>
<evidence type="ECO:0000313" key="2">
    <source>
        <dbReference type="EMBL" id="MCP3420480.1"/>
    </source>
</evidence>
<dbReference type="InterPro" id="IPR024344">
    <property type="entry name" value="MDMPI_metal-binding"/>
</dbReference>
<protein>
    <submittedName>
        <fullName evidence="2">Maleylpyruvate isomerase family mycothiol-dependent enzyme</fullName>
    </submittedName>
</protein>